<name>A0ABV5FWQ2_9MICC</name>
<dbReference type="EMBL" id="JBHMFI010000001">
    <property type="protein sequence ID" value="MFB9071118.1"/>
    <property type="molecule type" value="Genomic_DNA"/>
</dbReference>
<evidence type="ECO:0000313" key="1">
    <source>
        <dbReference type="EMBL" id="MFB9071118.1"/>
    </source>
</evidence>
<gene>
    <name evidence="1" type="ORF">ACFFX0_07895</name>
</gene>
<organism evidence="1 2">
    <name type="scientific">Citricoccus parietis</name>
    <dbReference type="NCBI Taxonomy" id="592307"/>
    <lineage>
        <taxon>Bacteria</taxon>
        <taxon>Bacillati</taxon>
        <taxon>Actinomycetota</taxon>
        <taxon>Actinomycetes</taxon>
        <taxon>Micrococcales</taxon>
        <taxon>Micrococcaceae</taxon>
        <taxon>Citricoccus</taxon>
    </lineage>
</organism>
<comment type="caution">
    <text evidence="1">The sequence shown here is derived from an EMBL/GenBank/DDBJ whole genome shotgun (WGS) entry which is preliminary data.</text>
</comment>
<keyword evidence="2" id="KW-1185">Reference proteome</keyword>
<accession>A0ABV5FWQ2</accession>
<sequence>MAMVSASASCAVWPTPGPPPVCTDRAKGAEPNVGADFTGRPNLSRNLWFVSVRPA</sequence>
<reference evidence="1 2" key="1">
    <citation type="submission" date="2024-09" db="EMBL/GenBank/DDBJ databases">
        <authorList>
            <person name="Sun Q."/>
            <person name="Mori K."/>
        </authorList>
    </citation>
    <scope>NUCLEOTIDE SEQUENCE [LARGE SCALE GENOMIC DNA]</scope>
    <source>
        <strain evidence="1 2">CCM 7609</strain>
    </source>
</reference>
<dbReference type="Proteomes" id="UP001589575">
    <property type="component" value="Unassembled WGS sequence"/>
</dbReference>
<protein>
    <submittedName>
        <fullName evidence="1">Uncharacterized protein</fullName>
    </submittedName>
</protein>
<proteinExistence type="predicted"/>
<evidence type="ECO:0000313" key="2">
    <source>
        <dbReference type="Proteomes" id="UP001589575"/>
    </source>
</evidence>